<keyword evidence="3" id="KW-0812">Transmembrane</keyword>
<keyword evidence="3" id="KW-0472">Membrane</keyword>
<dbReference type="InterPro" id="IPR036838">
    <property type="entry name" value="Ribosomal_uS10_dom_sf"/>
</dbReference>
<gene>
    <name evidence="6" type="ORF">IFM89_008773</name>
</gene>
<dbReference type="GO" id="GO:0005840">
    <property type="term" value="C:ribosome"/>
    <property type="evidence" value="ECO:0007669"/>
    <property type="project" value="UniProtKB-KW"/>
</dbReference>
<evidence type="ECO:0000256" key="3">
    <source>
        <dbReference type="SAM" id="Phobius"/>
    </source>
</evidence>
<dbReference type="GO" id="GO:0006790">
    <property type="term" value="P:sulfur compound metabolic process"/>
    <property type="evidence" value="ECO:0007669"/>
    <property type="project" value="TreeGrafter"/>
</dbReference>
<dbReference type="EMBL" id="JADFTS010000009">
    <property type="protein sequence ID" value="KAF9588343.1"/>
    <property type="molecule type" value="Genomic_DNA"/>
</dbReference>
<evidence type="ECO:0000256" key="2">
    <source>
        <dbReference type="ARBA" id="ARBA00023274"/>
    </source>
</evidence>
<name>A0A835H082_9MAGN</name>
<reference evidence="6 7" key="1">
    <citation type="submission" date="2020-10" db="EMBL/GenBank/DDBJ databases">
        <title>The Coptis chinensis genome and diversification of protoberbering-type alkaloids.</title>
        <authorList>
            <person name="Wang B."/>
            <person name="Shu S."/>
            <person name="Song C."/>
            <person name="Liu Y."/>
        </authorList>
    </citation>
    <scope>NUCLEOTIDE SEQUENCE [LARGE SCALE GENOMIC DNA]</scope>
    <source>
        <strain evidence="6">HL-2020</strain>
        <tissue evidence="6">Leaf</tissue>
    </source>
</reference>
<dbReference type="InterPro" id="IPR000572">
    <property type="entry name" value="OxRdtase_Mopterin-bd_dom"/>
</dbReference>
<accession>A0A835H082</accession>
<dbReference type="PANTHER" id="PTHR19372:SF7">
    <property type="entry name" value="SULFITE OXIDASE, MITOCHONDRIAL"/>
    <property type="match status" value="1"/>
</dbReference>
<feature type="transmembrane region" description="Helical" evidence="3">
    <location>
        <begin position="91"/>
        <end position="108"/>
    </location>
</feature>
<dbReference type="GO" id="GO:0043546">
    <property type="term" value="F:molybdopterin cofactor binding"/>
    <property type="evidence" value="ECO:0007669"/>
    <property type="project" value="TreeGrafter"/>
</dbReference>
<sequence>MQKPAKQGYKEKVPDEHRMRITLSCKNVKNLEKVCDDLMTGAKTGTLKVKGLVRIPTKVAKIVVEHGIQNTNNKIMAEELKMEWGLRNGELLRVWLIISAVILGAFNVCFEGAEDLPGGGGSKYGTSVKKEVAMDSLRDIILAYMQNGELLQPDHRFPVRMIIPGFIGGRMVKWLTRIIVTTEESQNYYHFKDNRVLPSHVDHELANSEVVQQNFNWKHRKFHRTAGVYMVSPKKEKPLHEFYGHSGEILEKPSLIFLIITAQSSFKVSSSNDSKTVVYVGREGEGVIGAITNIDTLRHDARYASRSSVVFNQNVNIVNVQYLKRQKKHDWVGVAAEKAPSVRT</sequence>
<dbReference type="GO" id="GO:0020037">
    <property type="term" value="F:heme binding"/>
    <property type="evidence" value="ECO:0007669"/>
    <property type="project" value="TreeGrafter"/>
</dbReference>
<dbReference type="GO" id="GO:0008482">
    <property type="term" value="F:sulfite oxidase activity"/>
    <property type="evidence" value="ECO:0007669"/>
    <property type="project" value="TreeGrafter"/>
</dbReference>
<keyword evidence="1" id="KW-0689">Ribosomal protein</keyword>
<dbReference type="InterPro" id="IPR027486">
    <property type="entry name" value="Ribosomal_uS10_dom"/>
</dbReference>
<dbReference type="Pfam" id="PF00338">
    <property type="entry name" value="Ribosomal_S10"/>
    <property type="match status" value="1"/>
</dbReference>
<dbReference type="SUPFAM" id="SSF54999">
    <property type="entry name" value="Ribosomal protein S10"/>
    <property type="match status" value="1"/>
</dbReference>
<feature type="domain" description="Small ribosomal subunit protein uS10" evidence="5">
    <location>
        <begin position="20"/>
        <end position="64"/>
    </location>
</feature>
<dbReference type="Proteomes" id="UP000631114">
    <property type="component" value="Unassembled WGS sequence"/>
</dbReference>
<dbReference type="AlphaFoldDB" id="A0A835H082"/>
<dbReference type="OrthoDB" id="10051395at2759"/>
<keyword evidence="7" id="KW-1185">Reference proteome</keyword>
<proteinExistence type="predicted"/>
<comment type="caution">
    <text evidence="6">The sequence shown here is derived from an EMBL/GenBank/DDBJ whole genome shotgun (WGS) entry which is preliminary data.</text>
</comment>
<dbReference type="Gene3D" id="3.30.70.600">
    <property type="entry name" value="Ribosomal protein S10 domain"/>
    <property type="match status" value="1"/>
</dbReference>
<protein>
    <submittedName>
        <fullName evidence="6">Uncharacterized protein</fullName>
    </submittedName>
</protein>
<dbReference type="Pfam" id="PF00174">
    <property type="entry name" value="Oxidored_molyb"/>
    <property type="match status" value="1"/>
</dbReference>
<dbReference type="SUPFAM" id="SSF56524">
    <property type="entry name" value="Oxidoreductase molybdopterin-binding domain"/>
    <property type="match status" value="1"/>
</dbReference>
<dbReference type="Gene3D" id="3.90.420.10">
    <property type="entry name" value="Oxidoreductase, molybdopterin-binding domain"/>
    <property type="match status" value="1"/>
</dbReference>
<evidence type="ECO:0000313" key="6">
    <source>
        <dbReference type="EMBL" id="KAF9588343.1"/>
    </source>
</evidence>
<keyword evidence="2" id="KW-0687">Ribonucleoprotein</keyword>
<evidence type="ECO:0000259" key="5">
    <source>
        <dbReference type="Pfam" id="PF00338"/>
    </source>
</evidence>
<dbReference type="PANTHER" id="PTHR19372">
    <property type="entry name" value="SULFITE REDUCTASE"/>
    <property type="match status" value="1"/>
</dbReference>
<dbReference type="InterPro" id="IPR036374">
    <property type="entry name" value="OxRdtase_Mopterin-bd_sf"/>
</dbReference>
<evidence type="ECO:0000259" key="4">
    <source>
        <dbReference type="Pfam" id="PF00174"/>
    </source>
</evidence>
<keyword evidence="3" id="KW-1133">Transmembrane helix</keyword>
<dbReference type="GO" id="GO:1990904">
    <property type="term" value="C:ribonucleoprotein complex"/>
    <property type="evidence" value="ECO:0007669"/>
    <property type="project" value="UniProtKB-KW"/>
</dbReference>
<evidence type="ECO:0000313" key="7">
    <source>
        <dbReference type="Proteomes" id="UP000631114"/>
    </source>
</evidence>
<organism evidence="6 7">
    <name type="scientific">Coptis chinensis</name>
    <dbReference type="NCBI Taxonomy" id="261450"/>
    <lineage>
        <taxon>Eukaryota</taxon>
        <taxon>Viridiplantae</taxon>
        <taxon>Streptophyta</taxon>
        <taxon>Embryophyta</taxon>
        <taxon>Tracheophyta</taxon>
        <taxon>Spermatophyta</taxon>
        <taxon>Magnoliopsida</taxon>
        <taxon>Ranunculales</taxon>
        <taxon>Ranunculaceae</taxon>
        <taxon>Coptidoideae</taxon>
        <taxon>Coptis</taxon>
    </lineage>
</organism>
<evidence type="ECO:0000256" key="1">
    <source>
        <dbReference type="ARBA" id="ARBA00022980"/>
    </source>
</evidence>
<feature type="domain" description="Oxidoreductase molybdopterin-binding" evidence="4">
    <location>
        <begin position="104"/>
        <end position="189"/>
    </location>
</feature>